<dbReference type="EC" id="3.2.1.22" evidence="3 8"/>
<dbReference type="Proteomes" id="UP000054558">
    <property type="component" value="Unassembled WGS sequence"/>
</dbReference>
<feature type="compositionally biased region" description="Basic and acidic residues" evidence="9">
    <location>
        <begin position="491"/>
        <end position="511"/>
    </location>
</feature>
<organism evidence="12 13">
    <name type="scientific">Klebsormidium nitens</name>
    <name type="common">Green alga</name>
    <name type="synonym">Ulothrix nitens</name>
    <dbReference type="NCBI Taxonomy" id="105231"/>
    <lineage>
        <taxon>Eukaryota</taxon>
        <taxon>Viridiplantae</taxon>
        <taxon>Streptophyta</taxon>
        <taxon>Klebsormidiophyceae</taxon>
        <taxon>Klebsormidiales</taxon>
        <taxon>Klebsormidiaceae</taxon>
        <taxon>Klebsormidium</taxon>
    </lineage>
</organism>
<name>A0A1Y1HW19_KLENI</name>
<evidence type="ECO:0000256" key="1">
    <source>
        <dbReference type="ARBA" id="ARBA00001255"/>
    </source>
</evidence>
<feature type="transmembrane region" description="Helical" evidence="10">
    <location>
        <begin position="449"/>
        <end position="468"/>
    </location>
</feature>
<dbReference type="AlphaFoldDB" id="A0A1Y1HW19"/>
<dbReference type="OrthoDB" id="5795902at2759"/>
<keyword evidence="5 8" id="KW-0378">Hydrolase</keyword>
<keyword evidence="4" id="KW-0732">Signal</keyword>
<evidence type="ECO:0000256" key="7">
    <source>
        <dbReference type="ARBA" id="ARBA00023295"/>
    </source>
</evidence>
<gene>
    <name evidence="12" type="ORF">KFL_000730180</name>
</gene>
<dbReference type="InterPro" id="IPR002241">
    <property type="entry name" value="Glyco_hydro_27"/>
</dbReference>
<dbReference type="PROSITE" id="PS00512">
    <property type="entry name" value="ALPHA_GALACTOSIDASE"/>
    <property type="match status" value="1"/>
</dbReference>
<evidence type="ECO:0000256" key="3">
    <source>
        <dbReference type="ARBA" id="ARBA00012755"/>
    </source>
</evidence>
<protein>
    <recommendedName>
        <fullName evidence="3 8">Alpha-galactosidase</fullName>
        <ecNumber evidence="3 8">3.2.1.22</ecNumber>
    </recommendedName>
    <alternativeName>
        <fullName evidence="8">Melibiase</fullName>
    </alternativeName>
</protein>
<dbReference type="InterPro" id="IPR000111">
    <property type="entry name" value="Glyco_hydro_27/36_CS"/>
</dbReference>
<dbReference type="GO" id="GO:0004557">
    <property type="term" value="F:alpha-galactosidase activity"/>
    <property type="evidence" value="ECO:0007669"/>
    <property type="project" value="UniProtKB-EC"/>
</dbReference>
<dbReference type="PROSITE" id="PS50206">
    <property type="entry name" value="RHODANESE_3"/>
    <property type="match status" value="1"/>
</dbReference>
<dbReference type="EMBL" id="DF237022">
    <property type="protein sequence ID" value="GAQ81181.1"/>
    <property type="molecule type" value="Genomic_DNA"/>
</dbReference>
<comment type="catalytic activity">
    <reaction evidence="1 8">
        <text>Hydrolysis of terminal, non-reducing alpha-D-galactose residues in alpha-D-galactosides, including galactose oligosaccharides, galactomannans and galactolipids.</text>
        <dbReference type="EC" id="3.2.1.22"/>
    </reaction>
</comment>
<evidence type="ECO:0000313" key="12">
    <source>
        <dbReference type="EMBL" id="GAQ81181.1"/>
    </source>
</evidence>
<keyword evidence="10" id="KW-0812">Transmembrane</keyword>
<dbReference type="Pfam" id="PF16499">
    <property type="entry name" value="Melibiase_2"/>
    <property type="match status" value="1"/>
</dbReference>
<reference evidence="12 13" key="1">
    <citation type="journal article" date="2014" name="Nat. Commun.">
        <title>Klebsormidium flaccidum genome reveals primary factors for plant terrestrial adaptation.</title>
        <authorList>
            <person name="Hori K."/>
            <person name="Maruyama F."/>
            <person name="Fujisawa T."/>
            <person name="Togashi T."/>
            <person name="Yamamoto N."/>
            <person name="Seo M."/>
            <person name="Sato S."/>
            <person name="Yamada T."/>
            <person name="Mori H."/>
            <person name="Tajima N."/>
            <person name="Moriyama T."/>
            <person name="Ikeuchi M."/>
            <person name="Watanabe M."/>
            <person name="Wada H."/>
            <person name="Kobayashi K."/>
            <person name="Saito M."/>
            <person name="Masuda T."/>
            <person name="Sasaki-Sekimoto Y."/>
            <person name="Mashiguchi K."/>
            <person name="Awai K."/>
            <person name="Shimojima M."/>
            <person name="Masuda S."/>
            <person name="Iwai M."/>
            <person name="Nobusawa T."/>
            <person name="Narise T."/>
            <person name="Kondo S."/>
            <person name="Saito H."/>
            <person name="Sato R."/>
            <person name="Murakawa M."/>
            <person name="Ihara Y."/>
            <person name="Oshima-Yamada Y."/>
            <person name="Ohtaka K."/>
            <person name="Satoh M."/>
            <person name="Sonobe K."/>
            <person name="Ishii M."/>
            <person name="Ohtani R."/>
            <person name="Kanamori-Sato M."/>
            <person name="Honoki R."/>
            <person name="Miyazaki D."/>
            <person name="Mochizuki H."/>
            <person name="Umetsu J."/>
            <person name="Higashi K."/>
            <person name="Shibata D."/>
            <person name="Kamiya Y."/>
            <person name="Sato N."/>
            <person name="Nakamura Y."/>
            <person name="Tabata S."/>
            <person name="Ida S."/>
            <person name="Kurokawa K."/>
            <person name="Ohta H."/>
        </authorList>
    </citation>
    <scope>NUCLEOTIDE SEQUENCE [LARGE SCALE GENOMIC DNA]</scope>
    <source>
        <strain evidence="12 13">NIES-2285</strain>
    </source>
</reference>
<dbReference type="GO" id="GO:0005975">
    <property type="term" value="P:carbohydrate metabolic process"/>
    <property type="evidence" value="ECO:0007669"/>
    <property type="project" value="InterPro"/>
</dbReference>
<keyword evidence="7 8" id="KW-0326">Glycosidase</keyword>
<evidence type="ECO:0000256" key="2">
    <source>
        <dbReference type="ARBA" id="ARBA00009743"/>
    </source>
</evidence>
<dbReference type="InterPro" id="IPR001763">
    <property type="entry name" value="Rhodanese-like_dom"/>
</dbReference>
<feature type="domain" description="Rhodanese" evidence="11">
    <location>
        <begin position="89"/>
        <end position="121"/>
    </location>
</feature>
<dbReference type="SUPFAM" id="SSF51445">
    <property type="entry name" value="(Trans)glycosidases"/>
    <property type="match status" value="1"/>
</dbReference>
<evidence type="ECO:0000256" key="8">
    <source>
        <dbReference type="RuleBase" id="RU361168"/>
    </source>
</evidence>
<dbReference type="PANTHER" id="PTHR11452:SF75">
    <property type="entry name" value="ALPHA-GALACTOSIDASE MEL1"/>
    <property type="match status" value="1"/>
</dbReference>
<sequence>MPDLSEGFVSRHDNRHVHVQGIADRAGTRALSKRRQLLGLESSDSWQDGMRGRRTLENGLGRTPPMGWSSWNAEGVNITEQEIRHAADALVATGLRDAGYIYVNLDDGWAGWERDANGDLTVDEASFPSGIRSLADYIHSKGLKFGIYSSAGPKACSGRLGSLLHEDQDARWFADHGVDFLKYDSCDDGKSGLGVKERFVRMRDALAKLSRPIYFAMGYWNEDTACAAGPVGNSWRTFFDIYSDVNRVFLTADKNNEYAACQGPHFGWNDADALQIGRLSVKPGGDPDLEAERTQMTLWSIMKSPLIIGYDPSQMGSKRLAILKNREVIAINQDPLGKQATKRFNSSDWDVWAGPLTGGRVVVALVNRNRDAVQQILVDWRTVGLESDARMTARDVWRGANLPGTHATNMGPFPVAPHGTVLLILSPVQSPWSSFWTWEPFGGGFVTPWIIAVGLALVSLVGFSVFFGTKRFRGWAAQGPSGGAGAGYKRSSSDSKGERVPLHERPERESPIRTQRSGLKREASTRISRSRTGDFDAV</sequence>
<evidence type="ECO:0000256" key="10">
    <source>
        <dbReference type="SAM" id="Phobius"/>
    </source>
</evidence>
<accession>A0A1Y1HW19</accession>
<evidence type="ECO:0000256" key="9">
    <source>
        <dbReference type="SAM" id="MobiDB-lite"/>
    </source>
</evidence>
<keyword evidence="10" id="KW-1133">Transmembrane helix</keyword>
<dbReference type="FunFam" id="2.60.40.1180:FF:000008">
    <property type="entry name" value="Alpha-galactosidase"/>
    <property type="match status" value="1"/>
</dbReference>
<evidence type="ECO:0000313" key="13">
    <source>
        <dbReference type="Proteomes" id="UP000054558"/>
    </source>
</evidence>
<dbReference type="InterPro" id="IPR017853">
    <property type="entry name" value="GH"/>
</dbReference>
<dbReference type="PANTHER" id="PTHR11452">
    <property type="entry name" value="ALPHA-GALACTOSIDASE/ALPHA-N-ACETYLGALACTOSAMINIDASE"/>
    <property type="match status" value="1"/>
</dbReference>
<dbReference type="InterPro" id="IPR013780">
    <property type="entry name" value="Glyco_hydro_b"/>
</dbReference>
<dbReference type="InterPro" id="IPR041233">
    <property type="entry name" value="Melibiase_C"/>
</dbReference>
<dbReference type="OMA" id="NWARFMC"/>
<dbReference type="SUPFAM" id="SSF51011">
    <property type="entry name" value="Glycosyl hydrolase domain"/>
    <property type="match status" value="1"/>
</dbReference>
<comment type="similarity">
    <text evidence="2 8">Belongs to the glycosyl hydrolase 27 family.</text>
</comment>
<evidence type="ECO:0000256" key="5">
    <source>
        <dbReference type="ARBA" id="ARBA00022801"/>
    </source>
</evidence>
<evidence type="ECO:0000256" key="6">
    <source>
        <dbReference type="ARBA" id="ARBA00023157"/>
    </source>
</evidence>
<dbReference type="STRING" id="105231.A0A1Y1HW19"/>
<feature type="region of interest" description="Disordered" evidence="9">
    <location>
        <begin position="478"/>
        <end position="538"/>
    </location>
</feature>
<dbReference type="Pfam" id="PF17801">
    <property type="entry name" value="Melibiase_C"/>
    <property type="match status" value="1"/>
</dbReference>
<dbReference type="Gene3D" id="3.20.20.70">
    <property type="entry name" value="Aldolase class I"/>
    <property type="match status" value="1"/>
</dbReference>
<keyword evidence="10" id="KW-0472">Membrane</keyword>
<dbReference type="InterPro" id="IPR013785">
    <property type="entry name" value="Aldolase_TIM"/>
</dbReference>
<evidence type="ECO:0000256" key="4">
    <source>
        <dbReference type="ARBA" id="ARBA00022729"/>
    </source>
</evidence>
<keyword evidence="13" id="KW-1185">Reference proteome</keyword>
<dbReference type="PRINTS" id="PR00740">
    <property type="entry name" value="GLHYDRLASE27"/>
</dbReference>
<dbReference type="CDD" id="cd14792">
    <property type="entry name" value="GH27"/>
    <property type="match status" value="1"/>
</dbReference>
<keyword evidence="6 8" id="KW-1015">Disulfide bond</keyword>
<evidence type="ECO:0000259" key="11">
    <source>
        <dbReference type="PROSITE" id="PS50206"/>
    </source>
</evidence>
<proteinExistence type="inferred from homology"/>
<dbReference type="Gene3D" id="2.60.40.1180">
    <property type="entry name" value="Golgi alpha-mannosidase II"/>
    <property type="match status" value="1"/>
</dbReference>